<evidence type="ECO:0000256" key="2">
    <source>
        <dbReference type="ARBA" id="ARBA00007110"/>
    </source>
</evidence>
<evidence type="ECO:0000256" key="6">
    <source>
        <dbReference type="ARBA" id="ARBA00022676"/>
    </source>
</evidence>
<reference evidence="11 12" key="1">
    <citation type="submission" date="2023-09" db="EMBL/GenBank/DDBJ databases">
        <authorList>
            <person name="Qi X."/>
        </authorList>
    </citation>
    <scope>NUCLEOTIDE SEQUENCE [LARGE SCALE GENOMIC DNA]</scope>
    <source>
        <strain evidence="11 12">S1-1</strain>
    </source>
</reference>
<keyword evidence="6 10" id="KW-0328">Glycosyltransferase</keyword>
<evidence type="ECO:0000256" key="1">
    <source>
        <dbReference type="ARBA" id="ARBA00005049"/>
    </source>
</evidence>
<dbReference type="InterPro" id="IPR023195">
    <property type="entry name" value="Nict_dMeBzImd_PRibTrfase_N"/>
</dbReference>
<comment type="similarity">
    <text evidence="2 10">Belongs to the CobT family.</text>
</comment>
<accession>A0ABZ0GQ11</accession>
<keyword evidence="5 10" id="KW-0169">Cobalamin biosynthesis</keyword>
<dbReference type="NCBIfam" id="TIGR03160">
    <property type="entry name" value="cobT_DBIPRT"/>
    <property type="match status" value="1"/>
</dbReference>
<dbReference type="Gene3D" id="1.10.1610.10">
    <property type="match status" value="1"/>
</dbReference>
<organism evidence="11 12">
    <name type="scientific">Thalassotalea fonticola</name>
    <dbReference type="NCBI Taxonomy" id="3065649"/>
    <lineage>
        <taxon>Bacteria</taxon>
        <taxon>Pseudomonadati</taxon>
        <taxon>Pseudomonadota</taxon>
        <taxon>Gammaproteobacteria</taxon>
        <taxon>Alteromonadales</taxon>
        <taxon>Colwelliaceae</taxon>
        <taxon>Thalassotalea</taxon>
    </lineage>
</organism>
<evidence type="ECO:0000313" key="12">
    <source>
        <dbReference type="Proteomes" id="UP001301442"/>
    </source>
</evidence>
<evidence type="ECO:0000256" key="3">
    <source>
        <dbReference type="ARBA" id="ARBA00011991"/>
    </source>
</evidence>
<evidence type="ECO:0000256" key="10">
    <source>
        <dbReference type="HAMAP-Rule" id="MF_00230"/>
    </source>
</evidence>
<dbReference type="NCBIfam" id="NF000996">
    <property type="entry name" value="PRK00105.1"/>
    <property type="match status" value="1"/>
</dbReference>
<evidence type="ECO:0000256" key="5">
    <source>
        <dbReference type="ARBA" id="ARBA00022573"/>
    </source>
</evidence>
<dbReference type="Proteomes" id="UP001301442">
    <property type="component" value="Chromosome"/>
</dbReference>
<evidence type="ECO:0000256" key="7">
    <source>
        <dbReference type="ARBA" id="ARBA00022679"/>
    </source>
</evidence>
<comment type="catalytic activity">
    <reaction evidence="9 10">
        <text>5,6-dimethylbenzimidazole + nicotinate beta-D-ribonucleotide = alpha-ribazole 5'-phosphate + nicotinate + H(+)</text>
        <dbReference type="Rhea" id="RHEA:11196"/>
        <dbReference type="ChEBI" id="CHEBI:15378"/>
        <dbReference type="ChEBI" id="CHEBI:15890"/>
        <dbReference type="ChEBI" id="CHEBI:32544"/>
        <dbReference type="ChEBI" id="CHEBI:57502"/>
        <dbReference type="ChEBI" id="CHEBI:57918"/>
        <dbReference type="EC" id="2.4.2.21"/>
    </reaction>
</comment>
<evidence type="ECO:0000256" key="9">
    <source>
        <dbReference type="ARBA" id="ARBA00047340"/>
    </source>
</evidence>
<proteinExistence type="inferred from homology"/>
<dbReference type="RefSeq" id="WP_348396831.1">
    <property type="nucleotide sequence ID" value="NZ_CP136600.1"/>
</dbReference>
<dbReference type="PANTHER" id="PTHR43463">
    <property type="entry name" value="NICOTINATE-NUCLEOTIDE--DIMETHYLBENZIMIDAZOLE PHOSPHORIBOSYLTRANSFERASE"/>
    <property type="match status" value="1"/>
</dbReference>
<dbReference type="EMBL" id="CP136600">
    <property type="protein sequence ID" value="WOH38057.1"/>
    <property type="molecule type" value="Genomic_DNA"/>
</dbReference>
<dbReference type="SUPFAM" id="SSF52733">
    <property type="entry name" value="Nicotinate mononucleotide:5,6-dimethylbenzimidazole phosphoribosyltransferase (CobT)"/>
    <property type="match status" value="1"/>
</dbReference>
<comment type="pathway">
    <text evidence="1 10">Nucleoside biosynthesis; alpha-ribazole biosynthesis; alpha-ribazole from 5,6-dimethylbenzimidazole: step 1/2.</text>
</comment>
<dbReference type="GO" id="GO:0008939">
    <property type="term" value="F:nicotinate-nucleotide-dimethylbenzimidazole phosphoribosyltransferase activity"/>
    <property type="evidence" value="ECO:0007669"/>
    <property type="project" value="UniProtKB-EC"/>
</dbReference>
<name>A0ABZ0GQ11_9GAMM</name>
<comment type="function">
    <text evidence="10">Catalyzes the synthesis of alpha-ribazole-5'-phosphate from nicotinate mononucleotide (NAMN) and 5,6-dimethylbenzimidazole (DMB).</text>
</comment>
<feature type="active site" description="Proton acceptor" evidence="10">
    <location>
        <position position="319"/>
    </location>
</feature>
<dbReference type="CDD" id="cd02439">
    <property type="entry name" value="DMB-PRT_CobT"/>
    <property type="match status" value="1"/>
</dbReference>
<evidence type="ECO:0000256" key="8">
    <source>
        <dbReference type="ARBA" id="ARBA00030686"/>
    </source>
</evidence>
<dbReference type="InterPro" id="IPR036087">
    <property type="entry name" value="Nict_dMeBzImd_PRibTrfase_sf"/>
</dbReference>
<dbReference type="InterPro" id="IPR003200">
    <property type="entry name" value="Nict_dMeBzImd_PRibTrfase"/>
</dbReference>
<evidence type="ECO:0000313" key="11">
    <source>
        <dbReference type="EMBL" id="WOH38057.1"/>
    </source>
</evidence>
<protein>
    <recommendedName>
        <fullName evidence="4 10">Nicotinate-nucleotide--dimethylbenzimidazole phosphoribosyltransferase</fullName>
        <shortName evidence="10">NN:DBI PRT</shortName>
        <ecNumber evidence="3 10">2.4.2.21</ecNumber>
    </recommendedName>
    <alternativeName>
        <fullName evidence="8 10">N(1)-alpha-phosphoribosyltransferase</fullName>
    </alternativeName>
</protein>
<keyword evidence="12" id="KW-1185">Reference proteome</keyword>
<dbReference type="EC" id="2.4.2.21" evidence="3 10"/>
<dbReference type="Pfam" id="PF02277">
    <property type="entry name" value="DBI_PRT"/>
    <property type="match status" value="1"/>
</dbReference>
<gene>
    <name evidence="10 11" type="primary">cobT</name>
    <name evidence="11" type="ORF">RI844_02130</name>
</gene>
<dbReference type="PANTHER" id="PTHR43463:SF1">
    <property type="entry name" value="NICOTINATE-NUCLEOTIDE--DIMETHYLBENZIMIDAZOLE PHOSPHORIBOSYLTRANSFERASE"/>
    <property type="match status" value="1"/>
</dbReference>
<dbReference type="HAMAP" id="MF_00230">
    <property type="entry name" value="CobT"/>
    <property type="match status" value="1"/>
</dbReference>
<sequence length="350" mass="37158">MNITRLNTKYLDSINRRIDQKTKPVGALGQLETLATQLALIASNRQGELANNIKISKPTALVFAGDHGISVEGVSIAPSDVTRQMVLNFIHGGAAINCFCTANNITLKVIDAGIIKPIDDDIKAQHGNFIEQRLGSGTHNFAKQPAMTELQVEQGLDFGKHIALKQIEQGCNLLILGEMGISNTSSAAAILAALTGANITDCVGSGTGINSEQLALKKQLIEHALMRIQNNNSKHILEQVGGFEIVQMVGAILAAAEAGIAVLIDGFIVSAAALLAKQINENVGDYLIFAHQSDESGHQLLLREFNATPLLNLNLRLGEGTGAALALPLLQAAVHFYNDMASFEQAGVTV</sequence>
<dbReference type="InterPro" id="IPR017846">
    <property type="entry name" value="Nict_dMeBzImd_PRibTrfase_bact"/>
</dbReference>
<evidence type="ECO:0000256" key="4">
    <source>
        <dbReference type="ARBA" id="ARBA00015486"/>
    </source>
</evidence>
<dbReference type="Gene3D" id="3.40.50.10210">
    <property type="match status" value="1"/>
</dbReference>
<keyword evidence="7 10" id="KW-0808">Transferase</keyword>